<comment type="subcellular location">
    <subcellularLocation>
        <location evidence="1">Golgi apparatus membrane</location>
        <topology evidence="1">Multi-pass membrane protein</topology>
    </subcellularLocation>
</comment>
<evidence type="ECO:0000256" key="3">
    <source>
        <dbReference type="ARBA" id="ARBA00022448"/>
    </source>
</evidence>
<feature type="transmembrane region" description="Helical" evidence="9">
    <location>
        <begin position="83"/>
        <end position="104"/>
    </location>
</feature>
<evidence type="ECO:0000256" key="9">
    <source>
        <dbReference type="SAM" id="Phobius"/>
    </source>
</evidence>
<dbReference type="GO" id="GO:0043001">
    <property type="term" value="P:Golgi to plasma membrane protein transport"/>
    <property type="evidence" value="ECO:0007669"/>
    <property type="project" value="TreeGrafter"/>
</dbReference>
<dbReference type="GO" id="GO:0005829">
    <property type="term" value="C:cytosol"/>
    <property type="evidence" value="ECO:0007669"/>
    <property type="project" value="GOC"/>
</dbReference>
<evidence type="ECO:0000256" key="4">
    <source>
        <dbReference type="ARBA" id="ARBA00022692"/>
    </source>
</evidence>
<dbReference type="GO" id="GO:0005802">
    <property type="term" value="C:trans-Golgi network"/>
    <property type="evidence" value="ECO:0007669"/>
    <property type="project" value="TreeGrafter"/>
</dbReference>
<dbReference type="GO" id="GO:0000139">
    <property type="term" value="C:Golgi membrane"/>
    <property type="evidence" value="ECO:0007669"/>
    <property type="project" value="UniProtKB-SubCell"/>
</dbReference>
<keyword evidence="3" id="KW-0813">Transport</keyword>
<name>A0A0M3HTS6_ASCLU</name>
<dbReference type="InterPro" id="IPR019185">
    <property type="entry name" value="Integral_membrane_SYS1-rel"/>
</dbReference>
<feature type="transmembrane region" description="Helical" evidence="9">
    <location>
        <begin position="55"/>
        <end position="76"/>
    </location>
</feature>
<evidence type="ECO:0000313" key="10">
    <source>
        <dbReference type="Proteomes" id="UP000036681"/>
    </source>
</evidence>
<dbReference type="GO" id="GO:0006895">
    <property type="term" value="P:Golgi to endosome transport"/>
    <property type="evidence" value="ECO:0007669"/>
    <property type="project" value="TreeGrafter"/>
</dbReference>
<protein>
    <submittedName>
        <fullName evidence="11">Protein SYS1 homolog</fullName>
    </submittedName>
</protein>
<keyword evidence="4 9" id="KW-0812">Transmembrane</keyword>
<evidence type="ECO:0000256" key="8">
    <source>
        <dbReference type="ARBA" id="ARBA00023136"/>
    </source>
</evidence>
<dbReference type="Proteomes" id="UP000036681">
    <property type="component" value="Unplaced"/>
</dbReference>
<sequence length="147" mass="16782">MSSFRSYVWDPSLIIAQMLCMQSVFYSSECILLSLGRIRGYQPYVMQLFSPQVSSQVAIVQLLSASISALALCFVVQRAKQCLDFACTYHFWHLLLVIYCSGSFPLQISWWLLQVISIILCTVLGEYLCLRAESKEIPLSFPSKYEL</sequence>
<keyword evidence="7" id="KW-0333">Golgi apparatus</keyword>
<proteinExistence type="inferred from homology"/>
<comment type="similarity">
    <text evidence="2">Belongs to the SYS1 family.</text>
</comment>
<dbReference type="GO" id="GO:0034067">
    <property type="term" value="P:protein localization to Golgi apparatus"/>
    <property type="evidence" value="ECO:0007669"/>
    <property type="project" value="TreeGrafter"/>
</dbReference>
<evidence type="ECO:0000256" key="7">
    <source>
        <dbReference type="ARBA" id="ARBA00023034"/>
    </source>
</evidence>
<evidence type="ECO:0000256" key="1">
    <source>
        <dbReference type="ARBA" id="ARBA00004653"/>
    </source>
</evidence>
<dbReference type="PANTHER" id="PTHR12952">
    <property type="entry name" value="SYS1"/>
    <property type="match status" value="1"/>
</dbReference>
<evidence type="ECO:0000256" key="2">
    <source>
        <dbReference type="ARBA" id="ARBA00008160"/>
    </source>
</evidence>
<dbReference type="Pfam" id="PF09801">
    <property type="entry name" value="SYS1"/>
    <property type="match status" value="1"/>
</dbReference>
<evidence type="ECO:0000313" key="11">
    <source>
        <dbReference type="WBParaSite" id="ALUE_0000609401-mRNA-1"/>
    </source>
</evidence>
<accession>A0A0M3HTS6</accession>
<reference evidence="11" key="1">
    <citation type="submission" date="2017-02" db="UniProtKB">
        <authorList>
            <consortium name="WormBaseParasite"/>
        </authorList>
    </citation>
    <scope>IDENTIFICATION</scope>
</reference>
<keyword evidence="6 9" id="KW-1133">Transmembrane helix</keyword>
<evidence type="ECO:0000256" key="5">
    <source>
        <dbReference type="ARBA" id="ARBA00022927"/>
    </source>
</evidence>
<dbReference type="AlphaFoldDB" id="A0A0M3HTS6"/>
<dbReference type="PANTHER" id="PTHR12952:SF0">
    <property type="entry name" value="PROTEIN SYS1 HOMOLOG"/>
    <property type="match status" value="1"/>
</dbReference>
<evidence type="ECO:0000256" key="6">
    <source>
        <dbReference type="ARBA" id="ARBA00022989"/>
    </source>
</evidence>
<keyword evidence="8 9" id="KW-0472">Membrane</keyword>
<dbReference type="WBParaSite" id="ALUE_0000609401-mRNA-1">
    <property type="protein sequence ID" value="ALUE_0000609401-mRNA-1"/>
    <property type="gene ID" value="ALUE_0000609401"/>
</dbReference>
<keyword evidence="10" id="KW-1185">Reference proteome</keyword>
<keyword evidence="5" id="KW-0653">Protein transport</keyword>
<organism evidence="10 11">
    <name type="scientific">Ascaris lumbricoides</name>
    <name type="common">Giant roundworm</name>
    <dbReference type="NCBI Taxonomy" id="6252"/>
    <lineage>
        <taxon>Eukaryota</taxon>
        <taxon>Metazoa</taxon>
        <taxon>Ecdysozoa</taxon>
        <taxon>Nematoda</taxon>
        <taxon>Chromadorea</taxon>
        <taxon>Rhabditida</taxon>
        <taxon>Spirurina</taxon>
        <taxon>Ascaridomorpha</taxon>
        <taxon>Ascaridoidea</taxon>
        <taxon>Ascarididae</taxon>
        <taxon>Ascaris</taxon>
    </lineage>
</organism>